<gene>
    <name evidence="3 4" type="primary">LOC113217592</name>
</gene>
<dbReference type="GeneID" id="113217592"/>
<keyword evidence="2" id="KW-1185">Reference proteome</keyword>
<protein>
    <submittedName>
        <fullName evidence="3">Trichohyalin isoform X1</fullName>
    </submittedName>
    <submittedName>
        <fullName evidence="4">Trichohyalin isoform X2</fullName>
    </submittedName>
</protein>
<evidence type="ECO:0000256" key="1">
    <source>
        <dbReference type="SAM" id="MobiDB-lite"/>
    </source>
</evidence>
<feature type="compositionally biased region" description="Basic residues" evidence="1">
    <location>
        <begin position="165"/>
        <end position="174"/>
    </location>
</feature>
<dbReference type="OrthoDB" id="200110at2759"/>
<dbReference type="Proteomes" id="UP000504606">
    <property type="component" value="Unplaced"/>
</dbReference>
<sequence>MSEVKRPVVRVPSTDVNKASKVITFSSPCSTPPASASPSRKEILDRENTARVDSQSGFDSRQGSRLESRQESKPGSRLDLRLGGLAISPNLSASTSPARSARSLSLRSTPASEVDRPRTVLVDCWGQAKSVPAHRPPVPPGPPRRRQPRPPSSGTPSSLSESRCSSRRSRRRAARPGLSRLSSKRALLLRGLRGSTTASCPSPRKATSSAAVSVVVQDCDSGRGSSTFHSCENALQSLRASATASRLGTASPSDLGSWLPGSVLGLGLGDEVPEHDRRILESMAMKKQQERRDEEVAHRAHQLWERERRQRRQEEAERAAKWQASVNARRQWEAKENARRMEAVKRSLRLAQQRLRESIRLKEERVQLRVLEEDVQRMVLQGERSKEYASRRLEVEEKLLHIQEGETRYRSILDEELRSRQAEADRRRQRATEQERLRAASANREWERCRLERASVLAVQAEESTRVLRASARERHQRAAANKGRIRRRRQQRALQASLERDAKHSDALAMHADLEHGLQLWRERCAALQEGAALRAQERAREHREHVRARLHRSNQKRRRHHRALHARVLAEEESRRRAQRLEIRDKDQRIRQLGRLKELAVQESREQAFATASLREELRRALSPETFDRKAARVQLEMRVSTGRVCPSSLSPIPTNRSHIHLG</sequence>
<evidence type="ECO:0000313" key="4">
    <source>
        <dbReference type="RefSeq" id="XP_052127766.1"/>
    </source>
</evidence>
<feature type="region of interest" description="Disordered" evidence="1">
    <location>
        <begin position="127"/>
        <end position="186"/>
    </location>
</feature>
<feature type="compositionally biased region" description="Low complexity" evidence="1">
    <location>
        <begin position="26"/>
        <end position="38"/>
    </location>
</feature>
<feature type="compositionally biased region" description="Low complexity" evidence="1">
    <location>
        <begin position="175"/>
        <end position="186"/>
    </location>
</feature>
<feature type="compositionally biased region" description="Low complexity" evidence="1">
    <location>
        <begin position="91"/>
        <end position="112"/>
    </location>
</feature>
<dbReference type="RefSeq" id="XP_052127762.1">
    <property type="nucleotide sequence ID" value="XM_052271802.1"/>
</dbReference>
<feature type="compositionally biased region" description="Basic and acidic residues" evidence="1">
    <location>
        <begin position="62"/>
        <end position="80"/>
    </location>
</feature>
<feature type="region of interest" description="Disordered" evidence="1">
    <location>
        <begin position="24"/>
        <end position="115"/>
    </location>
</feature>
<dbReference type="AlphaFoldDB" id="A0A9C6X298"/>
<dbReference type="RefSeq" id="XP_052127766.1">
    <property type="nucleotide sequence ID" value="XM_052271806.1"/>
</dbReference>
<name>A0A9C6X298_FRAOC</name>
<feature type="compositionally biased region" description="Basic and acidic residues" evidence="1">
    <location>
        <begin position="39"/>
        <end position="50"/>
    </location>
</feature>
<dbReference type="PANTHER" id="PTHR33663">
    <property type="entry name" value="COILED-COIL DOMAIN-CONTAINING PROTEIN 177"/>
    <property type="match status" value="1"/>
</dbReference>
<reference evidence="3 4" key="1">
    <citation type="submission" date="2025-04" db="UniProtKB">
        <authorList>
            <consortium name="RefSeq"/>
        </authorList>
    </citation>
    <scope>IDENTIFICATION</scope>
    <source>
        <tissue evidence="3 4">Whole organism</tissue>
    </source>
</reference>
<dbReference type="Pfam" id="PF15558">
    <property type="entry name" value="DUF4659"/>
    <property type="match status" value="1"/>
</dbReference>
<feature type="region of interest" description="Disordered" evidence="1">
    <location>
        <begin position="473"/>
        <end position="503"/>
    </location>
</feature>
<accession>A0A9C6X298</accession>
<feature type="compositionally biased region" description="Low complexity" evidence="1">
    <location>
        <begin position="152"/>
        <end position="163"/>
    </location>
</feature>
<evidence type="ECO:0000313" key="2">
    <source>
        <dbReference type="Proteomes" id="UP000504606"/>
    </source>
</evidence>
<dbReference type="PANTHER" id="PTHR33663:SF2">
    <property type="entry name" value="COILED-COIL DOMAIN-CONTAINING PROTEIN 177"/>
    <property type="match status" value="1"/>
</dbReference>
<proteinExistence type="predicted"/>
<dbReference type="KEGG" id="foc:113217592"/>
<evidence type="ECO:0000313" key="3">
    <source>
        <dbReference type="RefSeq" id="XP_052127762.1"/>
    </source>
</evidence>
<feature type="compositionally biased region" description="Polar residues" evidence="1">
    <location>
        <begin position="51"/>
        <end position="61"/>
    </location>
</feature>
<dbReference type="InterPro" id="IPR029090">
    <property type="entry name" value="DUF4659"/>
</dbReference>
<organism evidence="2 3">
    <name type="scientific">Frankliniella occidentalis</name>
    <name type="common">Western flower thrips</name>
    <name type="synonym">Euthrips occidentalis</name>
    <dbReference type="NCBI Taxonomy" id="133901"/>
    <lineage>
        <taxon>Eukaryota</taxon>
        <taxon>Metazoa</taxon>
        <taxon>Ecdysozoa</taxon>
        <taxon>Arthropoda</taxon>
        <taxon>Hexapoda</taxon>
        <taxon>Insecta</taxon>
        <taxon>Pterygota</taxon>
        <taxon>Neoptera</taxon>
        <taxon>Paraneoptera</taxon>
        <taxon>Thysanoptera</taxon>
        <taxon>Terebrantia</taxon>
        <taxon>Thripoidea</taxon>
        <taxon>Thripidae</taxon>
        <taxon>Frankliniella</taxon>
    </lineage>
</organism>